<reference evidence="1 2" key="1">
    <citation type="submission" date="2020-04" db="EMBL/GenBank/DDBJ databases">
        <authorList>
            <person name="Alioto T."/>
            <person name="Alioto T."/>
            <person name="Gomez Garrido J."/>
        </authorList>
    </citation>
    <scope>NUCLEOTIDE SEQUENCE [LARGE SCALE GENOMIC DNA]</scope>
</reference>
<protein>
    <submittedName>
        <fullName evidence="1">Uncharacterized protein</fullName>
    </submittedName>
</protein>
<dbReference type="EMBL" id="CADEPI010000054">
    <property type="protein sequence ID" value="CAB3370656.1"/>
    <property type="molecule type" value="Genomic_DNA"/>
</dbReference>
<gene>
    <name evidence="1" type="ORF">CLODIP_2_CD04499</name>
</gene>
<keyword evidence="2" id="KW-1185">Reference proteome</keyword>
<accession>A0A8S1CR20</accession>
<proteinExistence type="predicted"/>
<comment type="caution">
    <text evidence="1">The sequence shown here is derived from an EMBL/GenBank/DDBJ whole genome shotgun (WGS) entry which is preliminary data.</text>
</comment>
<name>A0A8S1CR20_9INSE</name>
<dbReference type="AlphaFoldDB" id="A0A8S1CR20"/>
<evidence type="ECO:0000313" key="2">
    <source>
        <dbReference type="Proteomes" id="UP000494165"/>
    </source>
</evidence>
<evidence type="ECO:0000313" key="1">
    <source>
        <dbReference type="EMBL" id="CAB3370656.1"/>
    </source>
</evidence>
<organism evidence="1 2">
    <name type="scientific">Cloeon dipterum</name>
    <dbReference type="NCBI Taxonomy" id="197152"/>
    <lineage>
        <taxon>Eukaryota</taxon>
        <taxon>Metazoa</taxon>
        <taxon>Ecdysozoa</taxon>
        <taxon>Arthropoda</taxon>
        <taxon>Hexapoda</taxon>
        <taxon>Insecta</taxon>
        <taxon>Pterygota</taxon>
        <taxon>Palaeoptera</taxon>
        <taxon>Ephemeroptera</taxon>
        <taxon>Pisciforma</taxon>
        <taxon>Baetidae</taxon>
        <taxon>Cloeon</taxon>
    </lineage>
</organism>
<sequence length="239" mass="24647">MIMKICHEAGRAGSRDGAEARGRWRQPRNGLRALAERRCRGPSINADGVEGIGVTSAELVLQSTTITTTTMSGLNKMLVPLALILAATATAKPTPTDETLSEYELQGHNNQAADLGHRLHQLNWPLLDVHNNGGLGGGSIIGIDYEDERNLGGLGGGSIIGLEDVYRNLGGLGGGELLGLRHRLRSLGGLGGGQLVRSLGGLGGGQLVRSLGGLGGGQLVRSLGGLGGGHLVKSFADEN</sequence>
<dbReference type="Proteomes" id="UP000494165">
    <property type="component" value="Unassembled WGS sequence"/>
</dbReference>